<gene>
    <name evidence="1" type="ORF">L873DRAFT_1700992</name>
</gene>
<organism evidence="1 2">
    <name type="scientific">Choiromyces venosus 120613-1</name>
    <dbReference type="NCBI Taxonomy" id="1336337"/>
    <lineage>
        <taxon>Eukaryota</taxon>
        <taxon>Fungi</taxon>
        <taxon>Dikarya</taxon>
        <taxon>Ascomycota</taxon>
        <taxon>Pezizomycotina</taxon>
        <taxon>Pezizomycetes</taxon>
        <taxon>Pezizales</taxon>
        <taxon>Tuberaceae</taxon>
        <taxon>Choiromyces</taxon>
    </lineage>
</organism>
<reference evidence="1 2" key="1">
    <citation type="journal article" date="2018" name="Nat. Ecol. Evol.">
        <title>Pezizomycetes genomes reveal the molecular basis of ectomycorrhizal truffle lifestyle.</title>
        <authorList>
            <person name="Murat C."/>
            <person name="Payen T."/>
            <person name="Noel B."/>
            <person name="Kuo A."/>
            <person name="Morin E."/>
            <person name="Chen J."/>
            <person name="Kohler A."/>
            <person name="Krizsan K."/>
            <person name="Balestrini R."/>
            <person name="Da Silva C."/>
            <person name="Montanini B."/>
            <person name="Hainaut M."/>
            <person name="Levati E."/>
            <person name="Barry K.W."/>
            <person name="Belfiori B."/>
            <person name="Cichocki N."/>
            <person name="Clum A."/>
            <person name="Dockter R.B."/>
            <person name="Fauchery L."/>
            <person name="Guy J."/>
            <person name="Iotti M."/>
            <person name="Le Tacon F."/>
            <person name="Lindquist E.A."/>
            <person name="Lipzen A."/>
            <person name="Malagnac F."/>
            <person name="Mello A."/>
            <person name="Molinier V."/>
            <person name="Miyauchi S."/>
            <person name="Poulain J."/>
            <person name="Riccioni C."/>
            <person name="Rubini A."/>
            <person name="Sitrit Y."/>
            <person name="Splivallo R."/>
            <person name="Traeger S."/>
            <person name="Wang M."/>
            <person name="Zifcakova L."/>
            <person name="Wipf D."/>
            <person name="Zambonelli A."/>
            <person name="Paolocci F."/>
            <person name="Nowrousian M."/>
            <person name="Ottonello S."/>
            <person name="Baldrian P."/>
            <person name="Spatafora J.W."/>
            <person name="Henrissat B."/>
            <person name="Nagy L.G."/>
            <person name="Aury J.M."/>
            <person name="Wincker P."/>
            <person name="Grigoriev I.V."/>
            <person name="Bonfante P."/>
            <person name="Martin F.M."/>
        </authorList>
    </citation>
    <scope>NUCLEOTIDE SEQUENCE [LARGE SCALE GENOMIC DNA]</scope>
    <source>
        <strain evidence="1 2">120613-1</strain>
    </source>
</reference>
<sequence length="82" mass="9106">GREEAAIGIDSKIDEVKEEIRHVKEINIKVDDVEEEINAPVDRLNNNVVTIGEAIMKAQNGDKEHSPRLLRGLAEVCKSRGC</sequence>
<dbReference type="EMBL" id="ML120435">
    <property type="protein sequence ID" value="RPA94576.1"/>
    <property type="molecule type" value="Genomic_DNA"/>
</dbReference>
<evidence type="ECO:0000313" key="2">
    <source>
        <dbReference type="Proteomes" id="UP000276215"/>
    </source>
</evidence>
<dbReference type="Proteomes" id="UP000276215">
    <property type="component" value="Unassembled WGS sequence"/>
</dbReference>
<protein>
    <submittedName>
        <fullName evidence="1">Uncharacterized protein</fullName>
    </submittedName>
</protein>
<proteinExistence type="predicted"/>
<evidence type="ECO:0000313" key="1">
    <source>
        <dbReference type="EMBL" id="RPA94576.1"/>
    </source>
</evidence>
<feature type="non-terminal residue" evidence="1">
    <location>
        <position position="1"/>
    </location>
</feature>
<keyword evidence="2" id="KW-1185">Reference proteome</keyword>
<name>A0A3N4J8N2_9PEZI</name>
<dbReference type="AlphaFoldDB" id="A0A3N4J8N2"/>
<accession>A0A3N4J8N2</accession>